<keyword evidence="3 5" id="KW-1133">Transmembrane helix</keyword>
<dbReference type="GO" id="GO:0005524">
    <property type="term" value="F:ATP binding"/>
    <property type="evidence" value="ECO:0007669"/>
    <property type="project" value="InterPro"/>
</dbReference>
<accession>W7D9T2</accession>
<dbReference type="OrthoDB" id="2287686at2"/>
<keyword evidence="2 5" id="KW-0812">Transmembrane</keyword>
<evidence type="ECO:0000256" key="5">
    <source>
        <dbReference type="SAM" id="Phobius"/>
    </source>
</evidence>
<evidence type="ECO:0000313" key="7">
    <source>
        <dbReference type="Proteomes" id="UP000019243"/>
    </source>
</evidence>
<sequence>MKRTPFIINYFTRIFSPRRMMAGKQQFKWWQLLVTLFFLVACLMVPLTLQLTKMTTFNLSLIMPEPYELSLTNSLQSVANGSFSQQQLQAKTITSESNKGMSAVATAHPFVLADNVTTAVIFERTAVTIKSPAGLSFSLPYDDTTTTADFKSEESFKTWVNKHWFEANAGLLLPTLILVAFCALLLTQLATWLAVAVCFALVKRSHVSDITTGREVMTLSTLVMGAPAVVTAIISLFVFDVMLFMSLLSIGLIAMVLLLFYVTHFRLKKKLIQGVDHHGCHFT</sequence>
<protein>
    <submittedName>
        <fullName evidence="6">Putative component of transporter</fullName>
    </submittedName>
</protein>
<dbReference type="RefSeq" id="WP_035313037.1">
    <property type="nucleotide sequence ID" value="NZ_AODH01000004.1"/>
</dbReference>
<comment type="subcellular location">
    <subcellularLocation>
        <location evidence="1">Cell membrane</location>
        <topology evidence="1">Multi-pass membrane protein</topology>
    </subcellularLocation>
</comment>
<feature type="transmembrane region" description="Helical" evidence="5">
    <location>
        <begin position="243"/>
        <end position="262"/>
    </location>
</feature>
<name>W7D9T2_9LIST</name>
<feature type="transmembrane region" description="Helical" evidence="5">
    <location>
        <begin position="171"/>
        <end position="202"/>
    </location>
</feature>
<reference evidence="6 7" key="1">
    <citation type="submission" date="2012-12" db="EMBL/GenBank/DDBJ databases">
        <title>Novel taxa of Listeriaceae from agricultural environments in the United States.</title>
        <authorList>
            <person name="den Bakker H.C."/>
            <person name="Allred A."/>
            <person name="Warchocki S."/>
            <person name="Wright E.M."/>
            <person name="Burrell A."/>
            <person name="Nightingale K.K."/>
            <person name="Kephart D."/>
            <person name="Wiedmann M."/>
        </authorList>
    </citation>
    <scope>NUCLEOTIDE SEQUENCE [LARGE SCALE GENOMIC DNA]</scope>
    <source>
        <strain evidence="6 7">FSL F6-1037</strain>
    </source>
</reference>
<organism evidence="6 7">
    <name type="scientific">Brochothrix campestris FSL F6-1037</name>
    <dbReference type="NCBI Taxonomy" id="1265861"/>
    <lineage>
        <taxon>Bacteria</taxon>
        <taxon>Bacillati</taxon>
        <taxon>Bacillota</taxon>
        <taxon>Bacilli</taxon>
        <taxon>Bacillales</taxon>
        <taxon>Listeriaceae</taxon>
        <taxon>Brochothrix</taxon>
    </lineage>
</organism>
<keyword evidence="7" id="KW-1185">Reference proteome</keyword>
<dbReference type="SUPFAM" id="SSF90123">
    <property type="entry name" value="ABC transporter transmembrane region"/>
    <property type="match status" value="1"/>
</dbReference>
<comment type="caution">
    <text evidence="6">The sequence shown here is derived from an EMBL/GenBank/DDBJ whole genome shotgun (WGS) entry which is preliminary data.</text>
</comment>
<keyword evidence="4 5" id="KW-0472">Membrane</keyword>
<dbReference type="InterPro" id="IPR036640">
    <property type="entry name" value="ABC1_TM_sf"/>
</dbReference>
<dbReference type="GO" id="GO:0005886">
    <property type="term" value="C:plasma membrane"/>
    <property type="evidence" value="ECO:0007669"/>
    <property type="project" value="UniProtKB-SubCell"/>
</dbReference>
<feature type="transmembrane region" description="Helical" evidence="5">
    <location>
        <begin position="214"/>
        <end position="237"/>
    </location>
</feature>
<evidence type="ECO:0000313" key="6">
    <source>
        <dbReference type="EMBL" id="EUJ42018.1"/>
    </source>
</evidence>
<dbReference type="Proteomes" id="UP000019243">
    <property type="component" value="Unassembled WGS sequence"/>
</dbReference>
<evidence type="ECO:0000256" key="1">
    <source>
        <dbReference type="ARBA" id="ARBA00004651"/>
    </source>
</evidence>
<dbReference type="AlphaFoldDB" id="W7D9T2"/>
<evidence type="ECO:0000256" key="2">
    <source>
        <dbReference type="ARBA" id="ARBA00022692"/>
    </source>
</evidence>
<dbReference type="STRING" id="1265861.BCAMP_01415"/>
<proteinExistence type="predicted"/>
<dbReference type="EMBL" id="AODH01000004">
    <property type="protein sequence ID" value="EUJ42018.1"/>
    <property type="molecule type" value="Genomic_DNA"/>
</dbReference>
<gene>
    <name evidence="6" type="ORF">BCAMP_01415</name>
</gene>
<evidence type="ECO:0000256" key="3">
    <source>
        <dbReference type="ARBA" id="ARBA00022989"/>
    </source>
</evidence>
<evidence type="ECO:0000256" key="4">
    <source>
        <dbReference type="ARBA" id="ARBA00023136"/>
    </source>
</evidence>